<gene>
    <name evidence="4" type="ORF">BEWA_020410</name>
</gene>
<dbReference type="InterPro" id="IPR001487">
    <property type="entry name" value="Bromodomain"/>
</dbReference>
<dbReference type="PROSITE" id="PS50014">
    <property type="entry name" value="BROMODOMAIN_2"/>
    <property type="match status" value="1"/>
</dbReference>
<dbReference type="Pfam" id="PF00439">
    <property type="entry name" value="Bromodomain"/>
    <property type="match status" value="1"/>
</dbReference>
<dbReference type="EMBL" id="CP001669">
    <property type="protein sequence ID" value="AFZ79195.1"/>
    <property type="molecule type" value="Genomic_DNA"/>
</dbReference>
<dbReference type="KEGG" id="beq:BEWA_020410"/>
<dbReference type="STRING" id="1537102.L0AUG2"/>
<dbReference type="PANTHER" id="PTHR22881">
    <property type="entry name" value="BROMODOMAIN CONTAINING PROTEIN"/>
    <property type="match status" value="1"/>
</dbReference>
<evidence type="ECO:0000256" key="2">
    <source>
        <dbReference type="PROSITE-ProRule" id="PRU00035"/>
    </source>
</evidence>
<organism evidence="4 5">
    <name type="scientific">Theileria equi strain WA</name>
    <dbReference type="NCBI Taxonomy" id="1537102"/>
    <lineage>
        <taxon>Eukaryota</taxon>
        <taxon>Sar</taxon>
        <taxon>Alveolata</taxon>
        <taxon>Apicomplexa</taxon>
        <taxon>Aconoidasida</taxon>
        <taxon>Piroplasmida</taxon>
        <taxon>Theileriidae</taxon>
        <taxon>Theileria</taxon>
    </lineage>
</organism>
<dbReference type="EC" id="2.3.1.48" evidence="4"/>
<dbReference type="Proteomes" id="UP000031512">
    <property type="component" value="Chromosome 1"/>
</dbReference>
<dbReference type="eggNOG" id="KOG0955">
    <property type="taxonomic scope" value="Eukaryota"/>
</dbReference>
<dbReference type="GO" id="GO:0061733">
    <property type="term" value="F:protein-lysine-acetyltransferase activity"/>
    <property type="evidence" value="ECO:0007669"/>
    <property type="project" value="UniProtKB-EC"/>
</dbReference>
<evidence type="ECO:0000259" key="3">
    <source>
        <dbReference type="PROSITE" id="PS50014"/>
    </source>
</evidence>
<protein>
    <submittedName>
        <fullName evidence="4">Bromodomain containing protein</fullName>
        <ecNumber evidence="4">2.3.1.48</ecNumber>
    </submittedName>
</protein>
<dbReference type="InterPro" id="IPR036427">
    <property type="entry name" value="Bromodomain-like_sf"/>
</dbReference>
<accession>L0AUG2</accession>
<evidence type="ECO:0000313" key="4">
    <source>
        <dbReference type="EMBL" id="AFZ79195.1"/>
    </source>
</evidence>
<dbReference type="AlphaFoldDB" id="L0AUG2"/>
<dbReference type="RefSeq" id="XP_004828861.1">
    <property type="nucleotide sequence ID" value="XM_004828804.1"/>
</dbReference>
<feature type="domain" description="Bromo" evidence="3">
    <location>
        <begin position="52"/>
        <end position="123"/>
    </location>
</feature>
<dbReference type="PRINTS" id="PR00503">
    <property type="entry name" value="BROMODOMAIN"/>
</dbReference>
<dbReference type="SUPFAM" id="SSF47370">
    <property type="entry name" value="Bromodomain"/>
    <property type="match status" value="1"/>
</dbReference>
<dbReference type="InterPro" id="IPR051831">
    <property type="entry name" value="Bromodomain_contain_prot"/>
</dbReference>
<keyword evidence="1 2" id="KW-0103">Bromodomain</keyword>
<keyword evidence="5" id="KW-1185">Reference proteome</keyword>
<dbReference type="SMART" id="SM00297">
    <property type="entry name" value="BROMO"/>
    <property type="match status" value="1"/>
</dbReference>
<dbReference type="PANTHER" id="PTHR22881:SF27">
    <property type="entry name" value="BROMODOMAIN CONTAINING 7_9"/>
    <property type="match status" value="1"/>
</dbReference>
<keyword evidence="4" id="KW-0808">Transferase</keyword>
<dbReference type="GeneID" id="15806751"/>
<proteinExistence type="predicted"/>
<keyword evidence="4" id="KW-0012">Acyltransferase</keyword>
<reference evidence="4 5" key="1">
    <citation type="journal article" date="2012" name="BMC Genomics">
        <title>Comparative genomic analysis and phylogenetic position of Theileria equi.</title>
        <authorList>
            <person name="Kappmeyer L.S."/>
            <person name="Thiagarajan M."/>
            <person name="Herndon D.R."/>
            <person name="Ramsay J.D."/>
            <person name="Caler E."/>
            <person name="Djikeng A."/>
            <person name="Gillespie J.J."/>
            <person name="Lau A.O."/>
            <person name="Roalson E.H."/>
            <person name="Silva J.C."/>
            <person name="Silva M.G."/>
            <person name="Suarez C.E."/>
            <person name="Ueti M.W."/>
            <person name="Nene V.M."/>
            <person name="Mealey R.H."/>
            <person name="Knowles D.P."/>
            <person name="Brayton K.A."/>
        </authorList>
    </citation>
    <scope>NUCLEOTIDE SEQUENCE [LARGE SCALE GENOMIC DNA]</scope>
    <source>
        <strain evidence="4 5">WA</strain>
    </source>
</reference>
<dbReference type="Gene3D" id="1.20.920.10">
    <property type="entry name" value="Bromodomain-like"/>
    <property type="match status" value="1"/>
</dbReference>
<evidence type="ECO:0000313" key="5">
    <source>
        <dbReference type="Proteomes" id="UP000031512"/>
    </source>
</evidence>
<name>L0AUG2_THEEQ</name>
<dbReference type="VEuPathDB" id="PiroplasmaDB:BEWA_020410"/>
<sequence>MSTSNKRTSGSQGYGSSYTNPYTPWAYLREDELEVQLNKFKTVYTDVINKLIRYDKQKIFRFPVDTTIVTDYLTYVKHPMDFETMLNKNEERAYQDDIKVFDNDVSLIVGNCKIYNAPETIFYEAALKLEEVYTKLRPSLLKKITDISNGIRKRCLGASSKSAVRQKSYPNIPLPTEVKLPPQPLIEPLKPKHIIKPEPAPNPSESVDNSETQSIEGELHDVVAAVAAARRKKKKNDMTKVKPLVLKQDKSNPISNAIQIALSVSGLNNETFGKLMSNFNGFHKLLNTLDIAQHHLSMNPHSKTKWFNQSMKPLRRIITHFEWKKTFDFPTSAGRNSMFRKIQILMSRLKKDTYKKSVEDFIGQENLEKVNEVYPNLSNTLSELCIPYQILSNTTELRF</sequence>
<dbReference type="OrthoDB" id="422637at2759"/>
<evidence type="ECO:0000256" key="1">
    <source>
        <dbReference type="ARBA" id="ARBA00023117"/>
    </source>
</evidence>